<evidence type="ECO:0000313" key="3">
    <source>
        <dbReference type="Proteomes" id="UP000320160"/>
    </source>
</evidence>
<name>A0A553WJB9_9SPHN</name>
<evidence type="ECO:0000313" key="2">
    <source>
        <dbReference type="EMBL" id="TSB04724.1"/>
    </source>
</evidence>
<keyword evidence="1" id="KW-0732">Signal</keyword>
<proteinExistence type="predicted"/>
<accession>A0A553WJB9</accession>
<dbReference type="Proteomes" id="UP000320160">
    <property type="component" value="Unassembled WGS sequence"/>
</dbReference>
<comment type="caution">
    <text evidence="2">The sequence shown here is derived from an EMBL/GenBank/DDBJ whole genome shotgun (WGS) entry which is preliminary data.</text>
</comment>
<gene>
    <name evidence="2" type="ORF">FOM92_04735</name>
</gene>
<dbReference type="AlphaFoldDB" id="A0A553WJB9"/>
<feature type="chain" id="PRO_5021762166" evidence="1">
    <location>
        <begin position="17"/>
        <end position="313"/>
    </location>
</feature>
<evidence type="ECO:0000256" key="1">
    <source>
        <dbReference type="SAM" id="SignalP"/>
    </source>
</evidence>
<sequence>MIITLFLWAQILAATASTSTQTALDWTEAEPARLLDVDDDIRRNAQQVNFFDNIEIREVRFSENGFDWHLFRFERADRKTGPLWLVPHDDENAAFDAMITALKEHGGVGVAVNSGPDSMRMQTGSGLCGVRYGVRSSCDPNRNFEAQSPRYTAAILDQRPVGQPIIALHTNSPGFAGDGHGGRGDITIIDQAAFRRGITSPREGALFAVSPSETMANFDTLGLTAYRAQDGSPSPSARECGQKIANAGVHFWHERVAKSDGSMSNYLVLNRPDIPYFNAESRAEIDLAIAAARHKVMIEAYLANCASGNQPAP</sequence>
<dbReference type="RefSeq" id="WP_143775642.1">
    <property type="nucleotide sequence ID" value="NZ_VKKU01000001.1"/>
</dbReference>
<reference evidence="2 3" key="1">
    <citation type="submission" date="2019-07" db="EMBL/GenBank/DDBJ databases">
        <authorList>
            <person name="Park M."/>
        </authorList>
    </citation>
    <scope>NUCLEOTIDE SEQUENCE [LARGE SCALE GENOMIC DNA]</scope>
    <source>
        <strain evidence="2 3">KCTC32445</strain>
    </source>
</reference>
<protein>
    <submittedName>
        <fullName evidence="2">Uncharacterized protein</fullName>
    </submittedName>
</protein>
<keyword evidence="3" id="KW-1185">Reference proteome</keyword>
<feature type="signal peptide" evidence="1">
    <location>
        <begin position="1"/>
        <end position="16"/>
    </location>
</feature>
<organism evidence="2 3">
    <name type="scientific">Sphingorhabdus contaminans</name>
    <dbReference type="NCBI Taxonomy" id="1343899"/>
    <lineage>
        <taxon>Bacteria</taxon>
        <taxon>Pseudomonadati</taxon>
        <taxon>Pseudomonadota</taxon>
        <taxon>Alphaproteobacteria</taxon>
        <taxon>Sphingomonadales</taxon>
        <taxon>Sphingomonadaceae</taxon>
        <taxon>Sphingorhabdus</taxon>
    </lineage>
</organism>
<dbReference type="EMBL" id="VKKU01000001">
    <property type="protein sequence ID" value="TSB04724.1"/>
    <property type="molecule type" value="Genomic_DNA"/>
</dbReference>
<dbReference type="OrthoDB" id="7848234at2"/>